<dbReference type="RefSeq" id="WP_015829659.1">
    <property type="nucleotide sequence ID" value="NC_012969.1"/>
</dbReference>
<dbReference type="Gene3D" id="2.40.170.20">
    <property type="entry name" value="TonB-dependent receptor, beta-barrel domain"/>
    <property type="match status" value="2"/>
</dbReference>
<dbReference type="SUPFAM" id="SSF56935">
    <property type="entry name" value="Porins"/>
    <property type="match status" value="1"/>
</dbReference>
<protein>
    <submittedName>
        <fullName evidence="14">TonB-dependent receptor</fullName>
    </submittedName>
</protein>
<feature type="domain" description="TonB-dependent receptor-like beta-barrel" evidence="12">
    <location>
        <begin position="618"/>
        <end position="1113"/>
    </location>
</feature>
<keyword evidence="6 11" id="KW-0798">TonB box</keyword>
<keyword evidence="5 10" id="KW-0812">Transmembrane</keyword>
<name>C6XC25_METGS</name>
<evidence type="ECO:0000259" key="13">
    <source>
        <dbReference type="Pfam" id="PF07715"/>
    </source>
</evidence>
<evidence type="ECO:0000256" key="7">
    <source>
        <dbReference type="ARBA" id="ARBA00023136"/>
    </source>
</evidence>
<evidence type="ECO:0000256" key="10">
    <source>
        <dbReference type="PROSITE-ProRule" id="PRU01360"/>
    </source>
</evidence>
<dbReference type="InterPro" id="IPR012910">
    <property type="entry name" value="Plug_dom"/>
</dbReference>
<evidence type="ECO:0000256" key="1">
    <source>
        <dbReference type="ARBA" id="ARBA00004571"/>
    </source>
</evidence>
<evidence type="ECO:0000313" key="15">
    <source>
        <dbReference type="Proteomes" id="UP000002743"/>
    </source>
</evidence>
<dbReference type="GO" id="GO:0044718">
    <property type="term" value="P:siderophore transmembrane transport"/>
    <property type="evidence" value="ECO:0007669"/>
    <property type="project" value="TreeGrafter"/>
</dbReference>
<dbReference type="eggNOG" id="COG4319">
    <property type="taxonomic scope" value="Bacteria"/>
</dbReference>
<organism evidence="14 15">
    <name type="scientific">Methylovorus glucosotrophus (strain SIP3-4)</name>
    <dbReference type="NCBI Taxonomy" id="582744"/>
    <lineage>
        <taxon>Bacteria</taxon>
        <taxon>Pseudomonadati</taxon>
        <taxon>Pseudomonadota</taxon>
        <taxon>Betaproteobacteria</taxon>
        <taxon>Nitrosomonadales</taxon>
        <taxon>Methylophilaceae</taxon>
        <taxon>Methylovorus</taxon>
    </lineage>
</organism>
<dbReference type="PANTHER" id="PTHR30069">
    <property type="entry name" value="TONB-DEPENDENT OUTER MEMBRANE RECEPTOR"/>
    <property type="match status" value="1"/>
</dbReference>
<dbReference type="Proteomes" id="UP000002743">
    <property type="component" value="Chromosome"/>
</dbReference>
<dbReference type="Gene3D" id="3.10.450.50">
    <property type="match status" value="1"/>
</dbReference>
<dbReference type="EMBL" id="CP001674">
    <property type="protein sequence ID" value="ACT50100.1"/>
    <property type="molecule type" value="Genomic_DNA"/>
</dbReference>
<evidence type="ECO:0000256" key="3">
    <source>
        <dbReference type="ARBA" id="ARBA00022448"/>
    </source>
</evidence>
<dbReference type="Pfam" id="PF07715">
    <property type="entry name" value="Plug"/>
    <property type="match status" value="1"/>
</dbReference>
<evidence type="ECO:0000256" key="5">
    <source>
        <dbReference type="ARBA" id="ARBA00022692"/>
    </source>
</evidence>
<keyword evidence="4 10" id="KW-1134">Transmembrane beta strand</keyword>
<dbReference type="OrthoDB" id="8530388at2"/>
<sequence precursor="true">MQGLLLRRQNKIKKHARPNKRVFAYTFQLQSARQHWCIWPGYIVCSLLAGHAWAADNAVKDDAWYNQPVQELPSGAGRYNAPKGVLLAAESTDAAPQGTSTLPTSGMANKPTNALPNVELNLNTINVTAKRFKDIGPLPGLNLTKEQIPGNVQSVTAEEIKATNSLSITDLLNSKLQSVNVNDYQGNPFQMDLTYRGFTAGPQIGSQQGLSVFFDGIRVNEPFGDVVNWDMIPMNAIAGLDVFPGSNPLFGLNTLGGAISIKTKSGFDSPGISAQILKGSYGRDQLQASAGWNNGSSVAAFAAVNLFMEDGWRDNSPSKVNQAFGKIEWQGERASLALSTLAVVNKLVGNGTVPTELYKQDPTAVFTSPDVTRNRLLQMQISGAFEINDTMNLTGMVYDRSSKRTSNTGDIIDIDTFRELGEATRRANPGENISCTFLDADGDGFPNYYLDRLTQNADGSYTSAFIEDLKTNIGGLADGSYTPNYSLLNSYNTGLSNAYVDYAKSLIASQTTGSVVTDGQGQQMYLNASASPNAFFGNAESLVSMAFVPTSASYFTVKEGNSLVRYNVVAAPAINQDCYTKVMSGSRNKLYVLNADGTRAGIMRDGAMQGGAVGSGTGTGYIQGTPTAVITNSVIDQSGQGFSGQFNWNLDAHKLMAGISLDKAGAKYSASQRFGLLDSQRNVYSDPDGIGEEYYAGAHDVLVNAFDGDKTTKSIYFSETWSPTQTLNFAFSGRYNATNIRNTLAPKARFSDLTDEMLLNHFLVYTICPGTDTSNCTYDPSKMVPADEYAKLFGLRFQDVDKPITEKFSYYSFNPAIGATWQATPRLNMYFNWNQGTRTPSVIELGCAYDGTIVPVTDQYGNQIGDRTGPRSIVDGRGCSLPSVLSGDPYLPQVKAQTYEFGVRGKFKDLLDWNVTAYRTMLRDDIYMVSATSQLSFFQSIGDTRRQGIEFGLQGAYGRHEFRANYSLTEATFQSLFNMLSPNNSAIVERDNTKAGYNQIQVEPGDRMPGVPLNNFNFSWMYKLTPELKVGLTMVAHSDAFVRGNENNEHTPGTNPGVYKQVFNTEINGYETVLVPAPDYRTSGKTPGYAVFNLRANYDLGKGWSAGLLINNLLDKTYYSAGRLGLTPFAPSTYGAIGASGFNYNSSEWLSTQFISAGAPRGIWLSLSYDFDASKKFEPPKSSSDIMTDPDRTLAPVQRPLTAEEQALLQTLDATSPVPVLKQDIAKSAAELKAAKQEVNTTVKEWAEARNKGDADAYFRHYSAQFKPVGITPEAWREQRKLQLIAGTDSKIVLQRVVVAPQGRGMSVIVTQSQGKAQTRKALGLEQQGGQWQIVRELDLAPPAKAIPTAEQTEMPGHPPIRILSMKEAR</sequence>
<dbReference type="SUPFAM" id="SSF54427">
    <property type="entry name" value="NTF2-like"/>
    <property type="match status" value="1"/>
</dbReference>
<dbReference type="eggNOG" id="COG4772">
    <property type="taxonomic scope" value="Bacteria"/>
</dbReference>
<keyword evidence="3 10" id="KW-0813">Transport</keyword>
<evidence type="ECO:0000313" key="14">
    <source>
        <dbReference type="EMBL" id="ACT50100.1"/>
    </source>
</evidence>
<keyword evidence="7 10" id="KW-0472">Membrane</keyword>
<dbReference type="HOGENOM" id="CLU_008654_0_0_4"/>
<keyword evidence="8 14" id="KW-0675">Receptor</keyword>
<dbReference type="Pfam" id="PF00593">
    <property type="entry name" value="TonB_dep_Rec_b-barrel"/>
    <property type="match status" value="1"/>
</dbReference>
<accession>C6XC25</accession>
<dbReference type="GO" id="GO:0009279">
    <property type="term" value="C:cell outer membrane"/>
    <property type="evidence" value="ECO:0007669"/>
    <property type="project" value="UniProtKB-SubCell"/>
</dbReference>
<dbReference type="InterPro" id="IPR032710">
    <property type="entry name" value="NTF2-like_dom_sf"/>
</dbReference>
<dbReference type="InterPro" id="IPR000531">
    <property type="entry name" value="Beta-barrel_TonB"/>
</dbReference>
<dbReference type="STRING" id="582744.Msip34_0852"/>
<evidence type="ECO:0000256" key="2">
    <source>
        <dbReference type="ARBA" id="ARBA00009810"/>
    </source>
</evidence>
<dbReference type="eggNOG" id="COG1629">
    <property type="taxonomic scope" value="Bacteria"/>
</dbReference>
<dbReference type="InterPro" id="IPR036942">
    <property type="entry name" value="Beta-barrel_TonB_sf"/>
</dbReference>
<keyword evidence="15" id="KW-1185">Reference proteome</keyword>
<comment type="similarity">
    <text evidence="2 10 11">Belongs to the TonB-dependent receptor family.</text>
</comment>
<evidence type="ECO:0000259" key="12">
    <source>
        <dbReference type="Pfam" id="PF00593"/>
    </source>
</evidence>
<evidence type="ECO:0000256" key="4">
    <source>
        <dbReference type="ARBA" id="ARBA00022452"/>
    </source>
</evidence>
<gene>
    <name evidence="14" type="ordered locus">Msip34_0852</name>
</gene>
<reference evidence="15" key="1">
    <citation type="submission" date="2009-07" db="EMBL/GenBank/DDBJ databases">
        <title>Complete sequence of chromosome of Methylovorus sp. SIP3-4.</title>
        <authorList>
            <person name="Lucas S."/>
            <person name="Copeland A."/>
            <person name="Lapidus A."/>
            <person name="Glavina del Rio T."/>
            <person name="Tice H."/>
            <person name="Bruce D."/>
            <person name="Goodwin L."/>
            <person name="Pitluck S."/>
            <person name="Clum A."/>
            <person name="Larimer F."/>
            <person name="Land M."/>
            <person name="Hauser L."/>
            <person name="Kyrpides N."/>
            <person name="Mikhailova N."/>
            <person name="Kayluzhnaya M."/>
            <person name="Chistoserdova L."/>
        </authorList>
    </citation>
    <scope>NUCLEOTIDE SEQUENCE [LARGE SCALE GENOMIC DNA]</scope>
    <source>
        <strain evidence="15">SIP3-4</strain>
    </source>
</reference>
<evidence type="ECO:0000256" key="11">
    <source>
        <dbReference type="RuleBase" id="RU003357"/>
    </source>
</evidence>
<reference evidence="14 15" key="2">
    <citation type="journal article" date="2011" name="J. Bacteriol.">
        <title>Genomes of three methylotrophs from a single niche uncover genetic and metabolic divergence of Methylophilaceae.</title>
        <authorList>
            <person name="Lapidus A."/>
            <person name="Clum A."/>
            <person name="Labutti K."/>
            <person name="Kaluzhnaya M.G."/>
            <person name="Lim S."/>
            <person name="Beck D.A."/>
            <person name="Glavina Del Rio T."/>
            <person name="Nolan M."/>
            <person name="Mavromatis K."/>
            <person name="Huntemann M."/>
            <person name="Lucas S."/>
            <person name="Lidstrom M.E."/>
            <person name="Ivanova N."/>
            <person name="Chistoserdova L."/>
        </authorList>
    </citation>
    <scope>NUCLEOTIDE SEQUENCE [LARGE SCALE GENOMIC DNA]</scope>
    <source>
        <strain evidence="14 15">SIP3-4</strain>
    </source>
</reference>
<dbReference type="InterPro" id="IPR037066">
    <property type="entry name" value="Plug_dom_sf"/>
</dbReference>
<feature type="domain" description="TonB-dependent receptor plug" evidence="13">
    <location>
        <begin position="145"/>
        <end position="258"/>
    </location>
</feature>
<proteinExistence type="inferred from homology"/>
<evidence type="ECO:0000256" key="9">
    <source>
        <dbReference type="ARBA" id="ARBA00023237"/>
    </source>
</evidence>
<dbReference type="PROSITE" id="PS52016">
    <property type="entry name" value="TONB_DEPENDENT_REC_3"/>
    <property type="match status" value="1"/>
</dbReference>
<dbReference type="PANTHER" id="PTHR30069:SF39">
    <property type="entry name" value="BLL6183 PROTEIN"/>
    <property type="match status" value="1"/>
</dbReference>
<dbReference type="InterPro" id="IPR039426">
    <property type="entry name" value="TonB-dep_rcpt-like"/>
</dbReference>
<evidence type="ECO:0000256" key="6">
    <source>
        <dbReference type="ARBA" id="ARBA00023077"/>
    </source>
</evidence>
<dbReference type="Gene3D" id="2.170.130.10">
    <property type="entry name" value="TonB-dependent receptor, plug domain"/>
    <property type="match status" value="1"/>
</dbReference>
<dbReference type="KEGG" id="mei:Msip34_0852"/>
<evidence type="ECO:0000256" key="8">
    <source>
        <dbReference type="ARBA" id="ARBA00023170"/>
    </source>
</evidence>
<keyword evidence="9 10" id="KW-0998">Cell outer membrane</keyword>
<dbReference type="GO" id="GO:0015344">
    <property type="term" value="F:siderophore uptake transmembrane transporter activity"/>
    <property type="evidence" value="ECO:0007669"/>
    <property type="project" value="TreeGrafter"/>
</dbReference>
<comment type="subcellular location">
    <subcellularLocation>
        <location evidence="1 10">Cell outer membrane</location>
        <topology evidence="1 10">Multi-pass membrane protein</topology>
    </subcellularLocation>
</comment>